<accession>A0A6J7G967</accession>
<gene>
    <name evidence="2" type="ORF">UFOPK3610_00063</name>
</gene>
<dbReference type="InterPro" id="IPR000182">
    <property type="entry name" value="GNAT_dom"/>
</dbReference>
<organism evidence="2">
    <name type="scientific">freshwater metagenome</name>
    <dbReference type="NCBI Taxonomy" id="449393"/>
    <lineage>
        <taxon>unclassified sequences</taxon>
        <taxon>metagenomes</taxon>
        <taxon>ecological metagenomes</taxon>
    </lineage>
</organism>
<dbReference type="AlphaFoldDB" id="A0A6J7G967"/>
<dbReference type="InterPro" id="IPR016181">
    <property type="entry name" value="Acyl_CoA_acyltransferase"/>
</dbReference>
<evidence type="ECO:0000259" key="1">
    <source>
        <dbReference type="PROSITE" id="PS51186"/>
    </source>
</evidence>
<dbReference type="Gene3D" id="3.40.630.30">
    <property type="match status" value="1"/>
</dbReference>
<proteinExistence type="predicted"/>
<name>A0A6J7G967_9ZZZZ</name>
<dbReference type="SUPFAM" id="SSF55729">
    <property type="entry name" value="Acyl-CoA N-acyltransferases (Nat)"/>
    <property type="match status" value="1"/>
</dbReference>
<reference evidence="2" key="1">
    <citation type="submission" date="2020-05" db="EMBL/GenBank/DDBJ databases">
        <authorList>
            <person name="Chiriac C."/>
            <person name="Salcher M."/>
            <person name="Ghai R."/>
            <person name="Kavagutti S V."/>
        </authorList>
    </citation>
    <scope>NUCLEOTIDE SEQUENCE</scope>
</reference>
<dbReference type="Pfam" id="PF13302">
    <property type="entry name" value="Acetyltransf_3"/>
    <property type="match status" value="1"/>
</dbReference>
<dbReference type="EMBL" id="CAFBMR010000001">
    <property type="protein sequence ID" value="CAB4899939.1"/>
    <property type="molecule type" value="Genomic_DNA"/>
</dbReference>
<dbReference type="GO" id="GO:0016747">
    <property type="term" value="F:acyltransferase activity, transferring groups other than amino-acyl groups"/>
    <property type="evidence" value="ECO:0007669"/>
    <property type="project" value="InterPro"/>
</dbReference>
<protein>
    <submittedName>
        <fullName evidence="2">Unannotated protein</fullName>
    </submittedName>
</protein>
<dbReference type="CDD" id="cd04301">
    <property type="entry name" value="NAT_SF"/>
    <property type="match status" value="1"/>
</dbReference>
<sequence>MEISLLPLTRDIAGRITEMELAGFPIAPDFPSDGDLVIAGFVASGDISLVTEGWPWGPWLIETAGLVVGSAGFKGAPIGGLTEIGYGVCESQRRRGIATAAVRRLIDLAREKNILGLTAETDTDNHASHAVLRHCNFIPDNAAEPVWWRLDLGIVQL</sequence>
<dbReference type="PROSITE" id="PS51186">
    <property type="entry name" value="GNAT"/>
    <property type="match status" value="1"/>
</dbReference>
<evidence type="ECO:0000313" key="2">
    <source>
        <dbReference type="EMBL" id="CAB4899939.1"/>
    </source>
</evidence>
<feature type="domain" description="N-acetyltransferase" evidence="1">
    <location>
        <begin position="3"/>
        <end position="153"/>
    </location>
</feature>